<dbReference type="Proteomes" id="UP001152797">
    <property type="component" value="Unassembled WGS sequence"/>
</dbReference>
<dbReference type="EMBL" id="CAMXCT020000605">
    <property type="protein sequence ID" value="CAL1134411.1"/>
    <property type="molecule type" value="Genomic_DNA"/>
</dbReference>
<keyword evidence="3" id="KW-1185">Reference proteome</keyword>
<dbReference type="SUPFAM" id="SSF47473">
    <property type="entry name" value="EF-hand"/>
    <property type="match status" value="1"/>
</dbReference>
<evidence type="ECO:0000313" key="2">
    <source>
        <dbReference type="EMBL" id="CAL4768348.1"/>
    </source>
</evidence>
<organism evidence="1">
    <name type="scientific">Cladocopium goreaui</name>
    <dbReference type="NCBI Taxonomy" id="2562237"/>
    <lineage>
        <taxon>Eukaryota</taxon>
        <taxon>Sar</taxon>
        <taxon>Alveolata</taxon>
        <taxon>Dinophyceae</taxon>
        <taxon>Suessiales</taxon>
        <taxon>Symbiodiniaceae</taxon>
        <taxon>Cladocopium</taxon>
    </lineage>
</organism>
<reference evidence="2 3" key="2">
    <citation type="submission" date="2024-05" db="EMBL/GenBank/DDBJ databases">
        <authorList>
            <person name="Chen Y."/>
            <person name="Shah S."/>
            <person name="Dougan E. K."/>
            <person name="Thang M."/>
            <person name="Chan C."/>
        </authorList>
    </citation>
    <scope>NUCLEOTIDE SEQUENCE [LARGE SCALE GENOMIC DNA]</scope>
</reference>
<evidence type="ECO:0000313" key="3">
    <source>
        <dbReference type="Proteomes" id="UP001152797"/>
    </source>
</evidence>
<dbReference type="InterPro" id="IPR011992">
    <property type="entry name" value="EF-hand-dom_pair"/>
</dbReference>
<protein>
    <submittedName>
        <fullName evidence="2">EF-hand domain-containing protein</fullName>
    </submittedName>
</protein>
<proteinExistence type="predicted"/>
<name>A0A9P1FM79_9DINO</name>
<gene>
    <name evidence="1" type="ORF">C1SCF055_LOCUS8865</name>
</gene>
<dbReference type="Gene3D" id="1.10.238.10">
    <property type="entry name" value="EF-hand"/>
    <property type="match status" value="1"/>
</dbReference>
<evidence type="ECO:0000313" key="1">
    <source>
        <dbReference type="EMBL" id="CAI3981036.1"/>
    </source>
</evidence>
<dbReference type="EMBL" id="CAMXCT010000605">
    <property type="protein sequence ID" value="CAI3981036.1"/>
    <property type="molecule type" value="Genomic_DNA"/>
</dbReference>
<dbReference type="AlphaFoldDB" id="A0A9P1FM79"/>
<comment type="caution">
    <text evidence="1">The sequence shown here is derived from an EMBL/GenBank/DDBJ whole genome shotgun (WGS) entry which is preliminary data.</text>
</comment>
<accession>A0A9P1FM79</accession>
<dbReference type="OrthoDB" id="390748at2759"/>
<reference evidence="1" key="1">
    <citation type="submission" date="2022-10" db="EMBL/GenBank/DDBJ databases">
        <authorList>
            <person name="Chen Y."/>
            <person name="Dougan E. K."/>
            <person name="Chan C."/>
            <person name="Rhodes N."/>
            <person name="Thang M."/>
        </authorList>
    </citation>
    <scope>NUCLEOTIDE SEQUENCE</scope>
</reference>
<sequence>MANGRSKLSDRNLLQAACHEFQKVDTYHRGLITSANFAKALGTLGLKYGQPEVDEILQYCTVTDDGYVHYKELHNVLSPDQPRAKQSSMKTTIYPSEASEMMASSGERNGFYVAKTEDIRKVFALWERGRISSEQFKEALQRCGAPMTAELDRLLLMYGPARSMPFSKLMYALQIDANDGRRARNARSLDCESRFKPVQACPRNLEFEFASSSRFSMLIPGTVLQPRLSIKFLSSRMPVDAVRFFQPETWC</sequence>
<dbReference type="EMBL" id="CAMXCT030000605">
    <property type="protein sequence ID" value="CAL4768348.1"/>
    <property type="molecule type" value="Genomic_DNA"/>
</dbReference>